<evidence type="ECO:0000256" key="2">
    <source>
        <dbReference type="ARBA" id="ARBA00022692"/>
    </source>
</evidence>
<dbReference type="InterPro" id="IPR052556">
    <property type="entry name" value="PolySynth_Transporter"/>
</dbReference>
<feature type="transmembrane region" description="Helical" evidence="5">
    <location>
        <begin position="12"/>
        <end position="34"/>
    </location>
</feature>
<dbReference type="CDD" id="cd13128">
    <property type="entry name" value="MATE_Wzx_like"/>
    <property type="match status" value="1"/>
</dbReference>
<feature type="transmembrane region" description="Helical" evidence="5">
    <location>
        <begin position="379"/>
        <end position="400"/>
    </location>
</feature>
<dbReference type="InterPro" id="IPR002797">
    <property type="entry name" value="Polysacc_synth"/>
</dbReference>
<evidence type="ECO:0000256" key="4">
    <source>
        <dbReference type="ARBA" id="ARBA00023136"/>
    </source>
</evidence>
<protein>
    <submittedName>
        <fullName evidence="6">Flippase</fullName>
    </submittedName>
</protein>
<feature type="transmembrane region" description="Helical" evidence="5">
    <location>
        <begin position="165"/>
        <end position="182"/>
    </location>
</feature>
<evidence type="ECO:0000313" key="7">
    <source>
        <dbReference type="Proteomes" id="UP001056873"/>
    </source>
</evidence>
<feature type="transmembrane region" description="Helical" evidence="5">
    <location>
        <begin position="142"/>
        <end position="159"/>
    </location>
</feature>
<feature type="transmembrane region" description="Helical" evidence="5">
    <location>
        <begin position="109"/>
        <end position="130"/>
    </location>
</feature>
<dbReference type="PANTHER" id="PTHR43424:SF1">
    <property type="entry name" value="LOCUS PUTATIVE PROTEIN 1-RELATED"/>
    <property type="match status" value="1"/>
</dbReference>
<evidence type="ECO:0000256" key="3">
    <source>
        <dbReference type="ARBA" id="ARBA00022989"/>
    </source>
</evidence>
<feature type="transmembrane region" description="Helical" evidence="5">
    <location>
        <begin position="208"/>
        <end position="229"/>
    </location>
</feature>
<evidence type="ECO:0000256" key="1">
    <source>
        <dbReference type="ARBA" id="ARBA00004141"/>
    </source>
</evidence>
<keyword evidence="7" id="KW-1185">Reference proteome</keyword>
<keyword evidence="4 5" id="KW-0472">Membrane</keyword>
<dbReference type="Pfam" id="PF01943">
    <property type="entry name" value="Polysacc_synt"/>
    <property type="match status" value="1"/>
</dbReference>
<evidence type="ECO:0000256" key="5">
    <source>
        <dbReference type="SAM" id="Phobius"/>
    </source>
</evidence>
<feature type="transmembrane region" description="Helical" evidence="5">
    <location>
        <begin position="84"/>
        <end position="103"/>
    </location>
</feature>
<organism evidence="6 7">
    <name type="scientific">Serratia entomophila</name>
    <dbReference type="NCBI Taxonomy" id="42906"/>
    <lineage>
        <taxon>Bacteria</taxon>
        <taxon>Pseudomonadati</taxon>
        <taxon>Pseudomonadota</taxon>
        <taxon>Gammaproteobacteria</taxon>
        <taxon>Enterobacterales</taxon>
        <taxon>Yersiniaceae</taxon>
        <taxon>Serratia</taxon>
    </lineage>
</organism>
<keyword evidence="2 5" id="KW-0812">Transmembrane</keyword>
<dbReference type="GeneID" id="75023120"/>
<gene>
    <name evidence="6" type="ORF">KFQ06_13895</name>
</gene>
<dbReference type="PANTHER" id="PTHR43424">
    <property type="entry name" value="LOCUS PUTATIVE PROTEIN 1-RELATED"/>
    <property type="match status" value="1"/>
</dbReference>
<dbReference type="EMBL" id="CP074347">
    <property type="protein sequence ID" value="USU99154.1"/>
    <property type="molecule type" value="Genomic_DNA"/>
</dbReference>
<keyword evidence="3 5" id="KW-1133">Transmembrane helix</keyword>
<evidence type="ECO:0000313" key="6">
    <source>
        <dbReference type="EMBL" id="USU99154.1"/>
    </source>
</evidence>
<comment type="subcellular location">
    <subcellularLocation>
        <location evidence="1">Membrane</location>
        <topology evidence="1">Multi-pass membrane protein</topology>
    </subcellularLocation>
</comment>
<reference evidence="6" key="1">
    <citation type="journal article" date="2022" name="BMC Genomics">
        <title>Genome sequence of the entomopathogenic Serratia entomophila isolate 626 and characterisation of the species specific itaconate degradation pathway.</title>
        <authorList>
            <person name="Vaughan A.L."/>
            <person name="Altermann E."/>
            <person name="Glare T.R."/>
            <person name="Hurst M.R.H."/>
        </authorList>
    </citation>
    <scope>NUCLEOTIDE SEQUENCE</scope>
    <source>
        <strain evidence="6">626</strain>
    </source>
</reference>
<dbReference type="RefSeq" id="WP_234584991.1">
    <property type="nucleotide sequence ID" value="NZ_CAMIPG010000006.1"/>
</dbReference>
<feature type="transmembrane region" description="Helical" evidence="5">
    <location>
        <begin position="354"/>
        <end position="373"/>
    </location>
</feature>
<accession>A0ABY5CNY5</accession>
<sequence>MKAILVNAMWLMVERISLSLSGIFVSIYVARYLGPGQFGAINYLLATVAVLVPLAQLGADSIIFNRIARRRASGIRLMMASMRIRRRLFLLAALPLLVWQLLFRDTTEVVMLVLMLASAYFSVQDVYKIYYDATLKSKRNTIINNAVLILSILLRLGLVHAELSLAWFAVPYIVSSAIPYLVRRWMFCRENRAQIAAPRRLIKSYEKYLFSVGLPLAVSSLSIVIYTRIDQLMLGNMLGTQAVGWYSAATTLAQGWVFVPMAMITSLMPGIAGSRQPEEQAYRIRLLNLIVLMISLPVLLFFVWFAQPVIELLYGAEFQPSAAILAVCTLTAMFGALGTVSYRSMVLFSGYRFIALKMPIVAVINVVLNILLIPRYGLMGAAISTLFSEFMSLFVLNAFFQRGKITRLLISCFYCIPPLIKKLKRK</sequence>
<feature type="transmembrane region" description="Helical" evidence="5">
    <location>
        <begin position="286"/>
        <end position="306"/>
    </location>
</feature>
<dbReference type="Proteomes" id="UP001056873">
    <property type="component" value="Chromosome"/>
</dbReference>
<proteinExistence type="predicted"/>
<feature type="transmembrane region" description="Helical" evidence="5">
    <location>
        <begin position="318"/>
        <end position="342"/>
    </location>
</feature>
<feature type="transmembrane region" description="Helical" evidence="5">
    <location>
        <begin position="40"/>
        <end position="63"/>
    </location>
</feature>
<name>A0ABY5CNY5_9GAMM</name>